<evidence type="ECO:0000313" key="2">
    <source>
        <dbReference type="Proteomes" id="UP000276133"/>
    </source>
</evidence>
<reference evidence="1 2" key="1">
    <citation type="journal article" date="2018" name="Sci. Rep.">
        <title>Genomic signatures of local adaptation to the degree of environmental predictability in rotifers.</title>
        <authorList>
            <person name="Franch-Gras L."/>
            <person name="Hahn C."/>
            <person name="Garcia-Roger E.M."/>
            <person name="Carmona M.J."/>
            <person name="Serra M."/>
            <person name="Gomez A."/>
        </authorList>
    </citation>
    <scope>NUCLEOTIDE SEQUENCE [LARGE SCALE GENOMIC DNA]</scope>
    <source>
        <strain evidence="1">HYR1</strain>
    </source>
</reference>
<accession>A0A3M7S1N6</accession>
<dbReference type="EMBL" id="REGN01002173">
    <property type="protein sequence ID" value="RNA29733.1"/>
    <property type="molecule type" value="Genomic_DNA"/>
</dbReference>
<evidence type="ECO:0000313" key="1">
    <source>
        <dbReference type="EMBL" id="RNA29733.1"/>
    </source>
</evidence>
<dbReference type="OrthoDB" id="10552378at2759"/>
<comment type="caution">
    <text evidence="1">The sequence shown here is derived from an EMBL/GenBank/DDBJ whole genome shotgun (WGS) entry which is preliminary data.</text>
</comment>
<sequence length="129" mass="14424">MNNKIFLKKEIKNSIFVCIISNSNVEFKQMDQTESKITVEQPKQKEQGEAGECGPCVETIRCCNLCASCLNNWCFCCRNLKTISVADQSASIITVASVTIKWSVGRKRCCTRIHLTRIIAGVRSTRATT</sequence>
<gene>
    <name evidence="1" type="ORF">BpHYR1_034671</name>
</gene>
<organism evidence="1 2">
    <name type="scientific">Brachionus plicatilis</name>
    <name type="common">Marine rotifer</name>
    <name type="synonym">Brachionus muelleri</name>
    <dbReference type="NCBI Taxonomy" id="10195"/>
    <lineage>
        <taxon>Eukaryota</taxon>
        <taxon>Metazoa</taxon>
        <taxon>Spiralia</taxon>
        <taxon>Gnathifera</taxon>
        <taxon>Rotifera</taxon>
        <taxon>Eurotatoria</taxon>
        <taxon>Monogononta</taxon>
        <taxon>Pseudotrocha</taxon>
        <taxon>Ploima</taxon>
        <taxon>Brachionidae</taxon>
        <taxon>Brachionus</taxon>
    </lineage>
</organism>
<dbReference type="Proteomes" id="UP000276133">
    <property type="component" value="Unassembled WGS sequence"/>
</dbReference>
<dbReference type="AlphaFoldDB" id="A0A3M7S1N6"/>
<proteinExistence type="predicted"/>
<name>A0A3M7S1N6_BRAPC</name>
<keyword evidence="2" id="KW-1185">Reference proteome</keyword>
<protein>
    <submittedName>
        <fullName evidence="1">Uncharacterized protein</fullName>
    </submittedName>
</protein>